<proteinExistence type="predicted"/>
<dbReference type="EMBL" id="JARKIB010000193">
    <property type="protein sequence ID" value="KAJ7725532.1"/>
    <property type="molecule type" value="Genomic_DNA"/>
</dbReference>
<gene>
    <name evidence="2" type="ORF">B0H16DRAFT_1718490</name>
    <name evidence="1" type="ORF">B0H16DRAFT_1736048</name>
</gene>
<accession>A0AAD7HPY4</accession>
<evidence type="ECO:0000313" key="1">
    <source>
        <dbReference type="EMBL" id="KAJ7725532.1"/>
    </source>
</evidence>
<name>A0AAD7HPY4_9AGAR</name>
<protein>
    <submittedName>
        <fullName evidence="1">Uncharacterized protein</fullName>
    </submittedName>
</protein>
<dbReference type="EMBL" id="JARKIB010000029">
    <property type="protein sequence ID" value="KAJ7763854.1"/>
    <property type="molecule type" value="Genomic_DNA"/>
</dbReference>
<evidence type="ECO:0000313" key="3">
    <source>
        <dbReference type="Proteomes" id="UP001215598"/>
    </source>
</evidence>
<reference evidence="1" key="1">
    <citation type="submission" date="2023-03" db="EMBL/GenBank/DDBJ databases">
        <title>Massive genome expansion in bonnet fungi (Mycena s.s.) driven by repeated elements and novel gene families across ecological guilds.</title>
        <authorList>
            <consortium name="Lawrence Berkeley National Laboratory"/>
            <person name="Harder C.B."/>
            <person name="Miyauchi S."/>
            <person name="Viragh M."/>
            <person name="Kuo A."/>
            <person name="Thoen E."/>
            <person name="Andreopoulos B."/>
            <person name="Lu D."/>
            <person name="Skrede I."/>
            <person name="Drula E."/>
            <person name="Henrissat B."/>
            <person name="Morin E."/>
            <person name="Kohler A."/>
            <person name="Barry K."/>
            <person name="LaButti K."/>
            <person name="Morin E."/>
            <person name="Salamov A."/>
            <person name="Lipzen A."/>
            <person name="Mereny Z."/>
            <person name="Hegedus B."/>
            <person name="Baldrian P."/>
            <person name="Stursova M."/>
            <person name="Weitz H."/>
            <person name="Taylor A."/>
            <person name="Grigoriev I.V."/>
            <person name="Nagy L.G."/>
            <person name="Martin F."/>
            <person name="Kauserud H."/>
        </authorList>
    </citation>
    <scope>NUCLEOTIDE SEQUENCE</scope>
    <source>
        <strain evidence="1">CBHHK182m</strain>
    </source>
</reference>
<evidence type="ECO:0000313" key="2">
    <source>
        <dbReference type="EMBL" id="KAJ7763854.1"/>
    </source>
</evidence>
<dbReference type="Proteomes" id="UP001215598">
    <property type="component" value="Unassembled WGS sequence"/>
</dbReference>
<dbReference type="AlphaFoldDB" id="A0AAD7HPY4"/>
<comment type="caution">
    <text evidence="1">The sequence shown here is derived from an EMBL/GenBank/DDBJ whole genome shotgun (WGS) entry which is preliminary data.</text>
</comment>
<keyword evidence="3" id="KW-1185">Reference proteome</keyword>
<sequence length="214" mass="24005">MDLQKSHLNASFTSDARTYVERMEYLTELPTGFPVPRVRTPFVVNLSDPKSDIFDEDAYRKAVQAVGLIGTTVAKVDNALLLSSTRLLLGGQRPGQYAPALYSKRIKQDMIAREKKKYPAGLGIAGAYDLYRQDLDKPLAERYIHRFQHAPDGGLITFTCFTALLSLLDDPGVKTFEDDTTFKRIEGDVNEWEVVIFYNPLGTWSVLPLASLLL</sequence>
<organism evidence="1 3">
    <name type="scientific">Mycena metata</name>
    <dbReference type="NCBI Taxonomy" id="1033252"/>
    <lineage>
        <taxon>Eukaryota</taxon>
        <taxon>Fungi</taxon>
        <taxon>Dikarya</taxon>
        <taxon>Basidiomycota</taxon>
        <taxon>Agaricomycotina</taxon>
        <taxon>Agaricomycetes</taxon>
        <taxon>Agaricomycetidae</taxon>
        <taxon>Agaricales</taxon>
        <taxon>Marasmiineae</taxon>
        <taxon>Mycenaceae</taxon>
        <taxon>Mycena</taxon>
    </lineage>
</organism>